<gene>
    <name evidence="1" type="ORF">DSM04_107171</name>
</gene>
<dbReference type="RefSeq" id="WP_128762545.1">
    <property type="nucleotide sequence ID" value="NZ_QOVI01000007.1"/>
</dbReference>
<reference evidence="1 2" key="1">
    <citation type="submission" date="2018-07" db="EMBL/GenBank/DDBJ databases">
        <title>Leeuwenhoekiella genomics.</title>
        <authorList>
            <person name="Tahon G."/>
            <person name="Willems A."/>
        </authorList>
    </citation>
    <scope>NUCLEOTIDE SEQUENCE [LARGE SCALE GENOMIC DNA]</scope>
    <source>
        <strain evidence="1 2">R-50232</strain>
    </source>
</reference>
<evidence type="ECO:0008006" key="3">
    <source>
        <dbReference type="Google" id="ProtNLM"/>
    </source>
</evidence>
<proteinExistence type="predicted"/>
<dbReference type="OrthoDB" id="5735516at2"/>
<evidence type="ECO:0000313" key="1">
    <source>
        <dbReference type="EMBL" id="RXG12400.1"/>
    </source>
</evidence>
<accession>A0A4Q0NQ18</accession>
<dbReference type="InterPro" id="IPR046525">
    <property type="entry name" value="DUF6702"/>
</dbReference>
<dbReference type="Pfam" id="PF20420">
    <property type="entry name" value="DUF6702"/>
    <property type="match status" value="1"/>
</dbReference>
<name>A0A4Q0NQ18_9FLAO</name>
<dbReference type="Proteomes" id="UP000289821">
    <property type="component" value="Unassembled WGS sequence"/>
</dbReference>
<evidence type="ECO:0000313" key="2">
    <source>
        <dbReference type="Proteomes" id="UP000289821"/>
    </source>
</evidence>
<sequence>MRKLILLLVVVVPLTAAGLHKYYFSVTQADYDATDHALKMVTRVFYDDLEKVFQERYDKSIKVDASYDQKKLDGYIKTYFEGKFIVRINGEKQPLHYIGHKDEIDYVVCFFEVTDIQNLKRIEIENTLLTDLFPEQKNVVHLKAGSEKKSFLLTRENDKAVLNFSE</sequence>
<protein>
    <recommendedName>
        <fullName evidence="3">Peptidase E</fullName>
    </recommendedName>
</protein>
<organism evidence="1 2">
    <name type="scientific">Leeuwenhoekiella aestuarii</name>
    <dbReference type="NCBI Taxonomy" id="2249426"/>
    <lineage>
        <taxon>Bacteria</taxon>
        <taxon>Pseudomonadati</taxon>
        <taxon>Bacteroidota</taxon>
        <taxon>Flavobacteriia</taxon>
        <taxon>Flavobacteriales</taxon>
        <taxon>Flavobacteriaceae</taxon>
        <taxon>Leeuwenhoekiella</taxon>
    </lineage>
</organism>
<keyword evidence="2" id="KW-1185">Reference proteome</keyword>
<dbReference type="AlphaFoldDB" id="A0A4Q0NQ18"/>
<dbReference type="EMBL" id="QOVI01000007">
    <property type="protein sequence ID" value="RXG12400.1"/>
    <property type="molecule type" value="Genomic_DNA"/>
</dbReference>
<comment type="caution">
    <text evidence="1">The sequence shown here is derived from an EMBL/GenBank/DDBJ whole genome shotgun (WGS) entry which is preliminary data.</text>
</comment>